<organism evidence="1 2">
    <name type="scientific">Buttiauxella noackiae ATCC 51607</name>
    <dbReference type="NCBI Taxonomy" id="1354255"/>
    <lineage>
        <taxon>Bacteria</taxon>
        <taxon>Pseudomonadati</taxon>
        <taxon>Pseudomonadota</taxon>
        <taxon>Gammaproteobacteria</taxon>
        <taxon>Enterobacterales</taxon>
        <taxon>Enterobacteriaceae</taxon>
        <taxon>Buttiauxella</taxon>
    </lineage>
</organism>
<dbReference type="PATRIC" id="fig|1354255.3.peg.2550"/>
<accession>A0A1B7HM95</accession>
<evidence type="ECO:0008006" key="3">
    <source>
        <dbReference type="Google" id="ProtNLM"/>
    </source>
</evidence>
<dbReference type="Proteomes" id="UP000078286">
    <property type="component" value="Unassembled WGS sequence"/>
</dbReference>
<gene>
    <name evidence="1" type="ORF">M979_2476</name>
</gene>
<dbReference type="Pfam" id="PF10973">
    <property type="entry name" value="DUF2799"/>
    <property type="match status" value="1"/>
</dbReference>
<dbReference type="EMBL" id="LXEO01000035">
    <property type="protein sequence ID" value="OAT16754.1"/>
    <property type="molecule type" value="Genomic_DNA"/>
</dbReference>
<evidence type="ECO:0000313" key="1">
    <source>
        <dbReference type="EMBL" id="OAT16754.1"/>
    </source>
</evidence>
<comment type="caution">
    <text evidence="1">The sequence shown here is derived from an EMBL/GenBank/DDBJ whole genome shotgun (WGS) entry which is preliminary data.</text>
</comment>
<proteinExistence type="predicted"/>
<evidence type="ECO:0000313" key="2">
    <source>
        <dbReference type="Proteomes" id="UP000078286"/>
    </source>
</evidence>
<dbReference type="RefSeq" id="WP_083963924.1">
    <property type="nucleotide sequence ID" value="NZ_LXEO01000035.1"/>
</dbReference>
<keyword evidence="2" id="KW-1185">Reference proteome</keyword>
<dbReference type="InterPro" id="IPR021242">
    <property type="entry name" value="DUF2799"/>
</dbReference>
<dbReference type="PROSITE" id="PS51257">
    <property type="entry name" value="PROKAR_LIPOPROTEIN"/>
    <property type="match status" value="1"/>
</dbReference>
<dbReference type="AlphaFoldDB" id="A0A1B7HM95"/>
<reference evidence="1 2" key="1">
    <citation type="submission" date="2016-04" db="EMBL/GenBank/DDBJ databases">
        <title>ATOL: Assembling a taxonomically balanced genome-scale reconstruction of the evolutionary history of the Enterobacteriaceae.</title>
        <authorList>
            <person name="Plunkett G.III."/>
            <person name="Neeno-Eckwall E.C."/>
            <person name="Glasner J.D."/>
            <person name="Perna N.T."/>
        </authorList>
    </citation>
    <scope>NUCLEOTIDE SEQUENCE [LARGE SCALE GENOMIC DNA]</scope>
    <source>
        <strain evidence="1 2">ATCC 51607</strain>
    </source>
</reference>
<dbReference type="NCBIfam" id="NF008518">
    <property type="entry name" value="PRK11443.1"/>
    <property type="match status" value="1"/>
</dbReference>
<name>A0A1B7HM95_9ENTR</name>
<sequence>MDIAAMRYLALIPVLLLTGCYVDPYTHAPTPAPTDWYQAGWDDAMSGQPIRSNTVIAHLHNDENVDREEWLKGYAGGQERICDPKFLEILGESGKSFPASCETLPDVAERQAQWEKASRKGFQESFMH</sequence>
<protein>
    <recommendedName>
        <fullName evidence="3">Lipoprotein</fullName>
    </recommendedName>
</protein>